<reference evidence="6" key="1">
    <citation type="submission" date="2014-11" db="EMBL/GenBank/DDBJ databases">
        <authorList>
            <person name="Hornung B.V."/>
        </authorList>
    </citation>
    <scope>NUCLEOTIDE SEQUENCE</scope>
    <source>
        <strain evidence="6">INE</strain>
    </source>
</reference>
<dbReference type="Proteomes" id="UP001071230">
    <property type="component" value="Unassembled WGS sequence"/>
</dbReference>
<keyword evidence="3" id="KW-0411">Iron-sulfur</keyword>
<dbReference type="Proteomes" id="UP000836597">
    <property type="component" value="Chromosome"/>
</dbReference>
<organism evidence="5">
    <name type="scientific">Acididesulfobacillus acetoxydans</name>
    <dbReference type="NCBI Taxonomy" id="1561005"/>
    <lineage>
        <taxon>Bacteria</taxon>
        <taxon>Bacillati</taxon>
        <taxon>Bacillota</taxon>
        <taxon>Clostridia</taxon>
        <taxon>Eubacteriales</taxon>
        <taxon>Peptococcaceae</taxon>
        <taxon>Acididesulfobacillus</taxon>
    </lineage>
</organism>
<accession>A0A8S0WM81</accession>
<dbReference type="EMBL" id="LR746496">
    <property type="protein sequence ID" value="CAA7600444.1"/>
    <property type="molecule type" value="Genomic_DNA"/>
</dbReference>
<protein>
    <submittedName>
        <fullName evidence="5">CobQ/CobB/MinD/ParA nucleotide binding domain protein</fullName>
    </submittedName>
</protein>
<evidence type="ECO:0000256" key="1">
    <source>
        <dbReference type="ARBA" id="ARBA00022723"/>
    </source>
</evidence>
<dbReference type="CDD" id="cd03110">
    <property type="entry name" value="SIMIBI_bact_arch"/>
    <property type="match status" value="1"/>
</dbReference>
<keyword evidence="1" id="KW-0479">Metal-binding</keyword>
<evidence type="ECO:0000256" key="2">
    <source>
        <dbReference type="ARBA" id="ARBA00023004"/>
    </source>
</evidence>
<proteinExistence type="predicted"/>
<dbReference type="SUPFAM" id="SSF52540">
    <property type="entry name" value="P-loop containing nucleoside triphosphate hydrolases"/>
    <property type="match status" value="1"/>
</dbReference>
<dbReference type="PANTHER" id="PTHR43534:SF1">
    <property type="entry name" value="4FE-4S CLUSTER CONTAINING PARA FAMILY ATPASE PROTEIN"/>
    <property type="match status" value="1"/>
</dbReference>
<dbReference type="RefSeq" id="WP_240986736.1">
    <property type="nucleotide sequence ID" value="NZ_CDGJ01000032.1"/>
</dbReference>
<sequence length="324" mass="34573">MKQIAIISGKGGTGKTTIAAAFTELASRKIVADCDVEAPNLHLLLEHRIRQESLFQGNRCAHIDPEQCISCGKCRDVCRYQAVEELGKGEAAVVRSRNGAQNADKESRHLIARATAQADSGVGPLFRVDPKRCEGCAACVYACPAGAVELRLEDTGKIFLSDSSAGEFAHAELFLAADGSGKLVSEVRRLAQQEALGDDKLVIIDGSPGIGCVVISTITGCQAVLIVTEPTQSGKHDLARVLKITQHFHVPALVAINKWDLNPDMTIEIEKLCLADGVEVAGKIPFDTTVPQAIAAAQAITRFDSPASAAIRKLWGRVQEELVV</sequence>
<dbReference type="SUPFAM" id="SSF54862">
    <property type="entry name" value="4Fe-4S ferredoxins"/>
    <property type="match status" value="1"/>
</dbReference>
<evidence type="ECO:0000256" key="3">
    <source>
        <dbReference type="ARBA" id="ARBA00023014"/>
    </source>
</evidence>
<dbReference type="InterPro" id="IPR002586">
    <property type="entry name" value="CobQ/CobB/MinD/ParA_Nub-bd_dom"/>
</dbReference>
<dbReference type="PANTHER" id="PTHR43534">
    <property type="entry name" value="MIND SUPERFAMILY P-LOOP ATPASE CONTAINING AN INSERTED FERREDOXIN DOMAIN"/>
    <property type="match status" value="1"/>
</dbReference>
<keyword evidence="2" id="KW-0408">Iron</keyword>
<evidence type="ECO:0000259" key="4">
    <source>
        <dbReference type="PROSITE" id="PS51379"/>
    </source>
</evidence>
<feature type="domain" description="4Fe-4S ferredoxin-type" evidence="4">
    <location>
        <begin position="59"/>
        <end position="88"/>
    </location>
</feature>
<dbReference type="Gene3D" id="3.40.50.300">
    <property type="entry name" value="P-loop containing nucleotide triphosphate hydrolases"/>
    <property type="match status" value="1"/>
</dbReference>
<dbReference type="PROSITE" id="PS00198">
    <property type="entry name" value="4FE4S_FER_1"/>
    <property type="match status" value="1"/>
</dbReference>
<dbReference type="GO" id="GO:0051536">
    <property type="term" value="F:iron-sulfur cluster binding"/>
    <property type="evidence" value="ECO:0007669"/>
    <property type="project" value="UniProtKB-KW"/>
</dbReference>
<dbReference type="KEGG" id="aacx:DEACI_1097"/>
<name>A0A8S0WM81_9FIRM</name>
<dbReference type="AlphaFoldDB" id="A0A8S0WM81"/>
<dbReference type="GO" id="GO:0046872">
    <property type="term" value="F:metal ion binding"/>
    <property type="evidence" value="ECO:0007669"/>
    <property type="project" value="UniProtKB-KW"/>
</dbReference>
<evidence type="ECO:0000313" key="5">
    <source>
        <dbReference type="EMBL" id="CAA7600444.1"/>
    </source>
</evidence>
<dbReference type="Pfam" id="PF01656">
    <property type="entry name" value="CbiA"/>
    <property type="match status" value="1"/>
</dbReference>
<keyword evidence="7" id="KW-1185">Reference proteome</keyword>
<dbReference type="Gene3D" id="3.30.70.20">
    <property type="match status" value="2"/>
</dbReference>
<gene>
    <name evidence="6" type="ORF">DEACI_1027</name>
    <name evidence="5" type="ORF">DEACI_1097</name>
</gene>
<dbReference type="PROSITE" id="PS51379">
    <property type="entry name" value="4FE4S_FER_2"/>
    <property type="match status" value="2"/>
</dbReference>
<dbReference type="Pfam" id="PF00037">
    <property type="entry name" value="Fer4"/>
    <property type="match status" value="2"/>
</dbReference>
<dbReference type="InterPro" id="IPR027417">
    <property type="entry name" value="P-loop_NTPase"/>
</dbReference>
<dbReference type="InterPro" id="IPR017896">
    <property type="entry name" value="4Fe4S_Fe-S-bd"/>
</dbReference>
<reference evidence="5" key="2">
    <citation type="submission" date="2020-01" db="EMBL/GenBank/DDBJ databases">
        <authorList>
            <person name="Hornung B."/>
        </authorList>
    </citation>
    <scope>NUCLEOTIDE SEQUENCE</scope>
    <source>
        <strain evidence="5">PacBioINE</strain>
    </source>
</reference>
<dbReference type="EMBL" id="CDGJ01000032">
    <property type="protein sequence ID" value="CEJ06578.1"/>
    <property type="molecule type" value="Genomic_DNA"/>
</dbReference>
<feature type="domain" description="4Fe-4S ferredoxin-type" evidence="4">
    <location>
        <begin position="124"/>
        <end position="153"/>
    </location>
</feature>
<evidence type="ECO:0000313" key="7">
    <source>
        <dbReference type="Proteomes" id="UP001071230"/>
    </source>
</evidence>
<evidence type="ECO:0000313" key="6">
    <source>
        <dbReference type="EMBL" id="CEJ06578.1"/>
    </source>
</evidence>
<dbReference type="InterPro" id="IPR017900">
    <property type="entry name" value="4Fe4S_Fe_S_CS"/>
</dbReference>